<organism evidence="5 6">
    <name type="scientific">Streptomonospora halophila</name>
    <dbReference type="NCBI Taxonomy" id="427369"/>
    <lineage>
        <taxon>Bacteria</taxon>
        <taxon>Bacillati</taxon>
        <taxon>Actinomycetota</taxon>
        <taxon>Actinomycetes</taxon>
        <taxon>Streptosporangiales</taxon>
        <taxon>Nocardiopsidaceae</taxon>
        <taxon>Streptomonospora</taxon>
    </lineage>
</organism>
<protein>
    <submittedName>
        <fullName evidence="5">TetR family transcriptional regulator</fullName>
    </submittedName>
</protein>
<evidence type="ECO:0000313" key="5">
    <source>
        <dbReference type="EMBL" id="GAA4949362.1"/>
    </source>
</evidence>
<sequence>MPERANRRLPPEERRRQIVAATIETIAALGLQQATFARIAERGGLSSTRLISYHFAHRRELLRAAVLHVHGMIGAHVADRIAGAADPRGELLTYIRAVVEFVDAHRTEMRALLLIHLQDDPGAERTYNAGTERGVLGAIEDMLGRGQRAGLFREFDTFVMAATVQRAVDGIPFLLQSEPDLDLSGYADELAALFDHATSARRPARPARPAPEAPGERP</sequence>
<dbReference type="InterPro" id="IPR050109">
    <property type="entry name" value="HTH-type_TetR-like_transc_reg"/>
</dbReference>
<gene>
    <name evidence="5" type="ORF">GCM10023224_36820</name>
</gene>
<dbReference type="InterPro" id="IPR009057">
    <property type="entry name" value="Homeodomain-like_sf"/>
</dbReference>
<dbReference type="PANTHER" id="PTHR30055:SF234">
    <property type="entry name" value="HTH-TYPE TRANSCRIPTIONAL REGULATOR BETI"/>
    <property type="match status" value="1"/>
</dbReference>
<evidence type="ECO:0000256" key="1">
    <source>
        <dbReference type="ARBA" id="ARBA00023015"/>
    </source>
</evidence>
<dbReference type="InterPro" id="IPR036271">
    <property type="entry name" value="Tet_transcr_reg_TetR-rel_C_sf"/>
</dbReference>
<dbReference type="Gene3D" id="1.10.10.60">
    <property type="entry name" value="Homeodomain-like"/>
    <property type="match status" value="1"/>
</dbReference>
<dbReference type="EMBL" id="BAABIK010000022">
    <property type="protein sequence ID" value="GAA4949362.1"/>
    <property type="molecule type" value="Genomic_DNA"/>
</dbReference>
<evidence type="ECO:0000256" key="4">
    <source>
        <dbReference type="SAM" id="MobiDB-lite"/>
    </source>
</evidence>
<evidence type="ECO:0000256" key="3">
    <source>
        <dbReference type="ARBA" id="ARBA00023163"/>
    </source>
</evidence>
<dbReference type="SUPFAM" id="SSF48498">
    <property type="entry name" value="Tetracyclin repressor-like, C-terminal domain"/>
    <property type="match status" value="1"/>
</dbReference>
<evidence type="ECO:0000256" key="2">
    <source>
        <dbReference type="ARBA" id="ARBA00023125"/>
    </source>
</evidence>
<comment type="caution">
    <text evidence="5">The sequence shown here is derived from an EMBL/GenBank/DDBJ whole genome shotgun (WGS) entry which is preliminary data.</text>
</comment>
<keyword evidence="6" id="KW-1185">Reference proteome</keyword>
<name>A0ABP9GNW8_9ACTN</name>
<reference evidence="6" key="1">
    <citation type="journal article" date="2019" name="Int. J. Syst. Evol. Microbiol.">
        <title>The Global Catalogue of Microorganisms (GCM) 10K type strain sequencing project: providing services to taxonomists for standard genome sequencing and annotation.</title>
        <authorList>
            <consortium name="The Broad Institute Genomics Platform"/>
            <consortium name="The Broad Institute Genome Sequencing Center for Infectious Disease"/>
            <person name="Wu L."/>
            <person name="Ma J."/>
        </authorList>
    </citation>
    <scope>NUCLEOTIDE SEQUENCE [LARGE SCALE GENOMIC DNA]</scope>
    <source>
        <strain evidence="6">JCM 18123</strain>
    </source>
</reference>
<dbReference type="SUPFAM" id="SSF46689">
    <property type="entry name" value="Homeodomain-like"/>
    <property type="match status" value="1"/>
</dbReference>
<dbReference type="Gene3D" id="1.10.357.10">
    <property type="entry name" value="Tetracycline Repressor, domain 2"/>
    <property type="match status" value="1"/>
</dbReference>
<proteinExistence type="predicted"/>
<keyword evidence="2" id="KW-0238">DNA-binding</keyword>
<dbReference type="PANTHER" id="PTHR30055">
    <property type="entry name" value="HTH-TYPE TRANSCRIPTIONAL REGULATOR RUTR"/>
    <property type="match status" value="1"/>
</dbReference>
<feature type="region of interest" description="Disordered" evidence="4">
    <location>
        <begin position="197"/>
        <end position="218"/>
    </location>
</feature>
<dbReference type="RefSeq" id="WP_345557721.1">
    <property type="nucleotide sequence ID" value="NZ_BAABIK010000022.1"/>
</dbReference>
<accession>A0ABP9GNW8</accession>
<evidence type="ECO:0000313" key="6">
    <source>
        <dbReference type="Proteomes" id="UP001499993"/>
    </source>
</evidence>
<keyword evidence="3" id="KW-0804">Transcription</keyword>
<dbReference type="Proteomes" id="UP001499993">
    <property type="component" value="Unassembled WGS sequence"/>
</dbReference>
<keyword evidence="1" id="KW-0805">Transcription regulation</keyword>